<dbReference type="InterPro" id="IPR050300">
    <property type="entry name" value="GDXG_lipolytic_enzyme"/>
</dbReference>
<evidence type="ECO:0000313" key="3">
    <source>
        <dbReference type="EMBL" id="EGE79725.1"/>
    </source>
</evidence>
<organism evidence="3">
    <name type="scientific">Ajellomyces dermatitidis (strain ATCC 18188 / CBS 674.68)</name>
    <name type="common">Blastomyces dermatitidis</name>
    <dbReference type="NCBI Taxonomy" id="653446"/>
    <lineage>
        <taxon>Eukaryota</taxon>
        <taxon>Fungi</taxon>
        <taxon>Dikarya</taxon>
        <taxon>Ascomycota</taxon>
        <taxon>Pezizomycotina</taxon>
        <taxon>Eurotiomycetes</taxon>
        <taxon>Eurotiomycetidae</taxon>
        <taxon>Onygenales</taxon>
        <taxon>Ajellomycetaceae</taxon>
        <taxon>Blastomyces</taxon>
    </lineage>
</organism>
<name>F2T912_AJEDA</name>
<dbReference type="AlphaFoldDB" id="F2T912"/>
<dbReference type="Gene3D" id="3.40.50.1820">
    <property type="entry name" value="alpha/beta hydrolase"/>
    <property type="match status" value="1"/>
</dbReference>
<dbReference type="InterPro" id="IPR013094">
    <property type="entry name" value="AB_hydrolase_3"/>
</dbReference>
<evidence type="ECO:0000256" key="1">
    <source>
        <dbReference type="ARBA" id="ARBA00022801"/>
    </source>
</evidence>
<keyword evidence="1" id="KW-0378">Hydrolase</keyword>
<accession>F2T912</accession>
<dbReference type="EMBL" id="GG749416">
    <property type="protein sequence ID" value="EGE79725.1"/>
    <property type="molecule type" value="Genomic_DNA"/>
</dbReference>
<dbReference type="InterPro" id="IPR029058">
    <property type="entry name" value="AB_hydrolase_fold"/>
</dbReference>
<evidence type="ECO:0000259" key="2">
    <source>
        <dbReference type="Pfam" id="PF07859"/>
    </source>
</evidence>
<dbReference type="Proteomes" id="UP000007802">
    <property type="component" value="Unassembled WGS sequence"/>
</dbReference>
<reference evidence="3" key="1">
    <citation type="submission" date="2010-03" db="EMBL/GenBank/DDBJ databases">
        <title>Annotation of Blastomyces dermatitidis strain ATCC 18188.</title>
        <authorList>
            <consortium name="The Broad Institute Genome Sequencing Platform"/>
            <consortium name="Broad Institute Genome Sequencing Center for Infectious Disease."/>
            <person name="Cuomo C."/>
            <person name="Klein B."/>
            <person name="Sullivan T."/>
            <person name="Heitman J."/>
            <person name="Young S."/>
            <person name="Zeng Q."/>
            <person name="Gargeya S."/>
            <person name="Alvarado L."/>
            <person name="Berlin A.M."/>
            <person name="Chapman S.B."/>
            <person name="Chen Z."/>
            <person name="Freedman E."/>
            <person name="Gellesch M."/>
            <person name="Goldberg J."/>
            <person name="Griggs A."/>
            <person name="Gujja S."/>
            <person name="Heilman E."/>
            <person name="Heiman D."/>
            <person name="Howarth C."/>
            <person name="Mehta T."/>
            <person name="Neiman D."/>
            <person name="Pearson M."/>
            <person name="Roberts A."/>
            <person name="Saif S."/>
            <person name="Shea T."/>
            <person name="Shenoy N."/>
            <person name="Sisk P."/>
            <person name="Stolte C."/>
            <person name="Sykes S."/>
            <person name="White J."/>
            <person name="Yandava C."/>
            <person name="Haas B."/>
            <person name="Nusbaum C."/>
            <person name="Birren B."/>
        </authorList>
    </citation>
    <scope>NUCLEOTIDE SEQUENCE</scope>
    <source>
        <strain evidence="3">ATCC 18188</strain>
    </source>
</reference>
<proteinExistence type="predicted"/>
<dbReference type="Pfam" id="PF07859">
    <property type="entry name" value="Abhydrolase_3"/>
    <property type="match status" value="1"/>
</dbReference>
<protein>
    <submittedName>
        <fullName evidence="3">Esterase</fullName>
    </submittedName>
</protein>
<dbReference type="PANTHER" id="PTHR48081:SF8">
    <property type="entry name" value="ALPHA_BETA HYDROLASE FOLD-3 DOMAIN-CONTAINING PROTEIN-RELATED"/>
    <property type="match status" value="1"/>
</dbReference>
<dbReference type="SUPFAM" id="SSF53474">
    <property type="entry name" value="alpha/beta-Hydrolases"/>
    <property type="match status" value="1"/>
</dbReference>
<dbReference type="HOGENOM" id="CLU_012494_6_3_1"/>
<dbReference type="OrthoDB" id="408631at2759"/>
<dbReference type="PANTHER" id="PTHR48081">
    <property type="entry name" value="AB HYDROLASE SUPERFAMILY PROTEIN C4A8.06C"/>
    <property type="match status" value="1"/>
</dbReference>
<feature type="domain" description="Alpha/beta hydrolase fold-3" evidence="2">
    <location>
        <begin position="116"/>
        <end position="337"/>
    </location>
</feature>
<sequence length="390" mass="43411">MTEDNKSLHDLKPVVIHQPLLNSIPPNLLPRFDPVYVEHYNRHNVGRFHTHQVPIEDFRADPTKYLISYGRAAGPDVHKISEHKCPVKGGKITLRIFELEPVLGSDGKPKKRGAYVNFHGGGWVFGGLPADHDFCKRVVHDLKGDVVAVDVDYRLAPEFRYPTGIEDCWAAFNWVRSKAEELNIDINRMGVGGASAGGHLSAVISHMCRDNGYPLAFQLLIVPVTDMHSSFTPEGKFDRENTPYESYREMEFTAALPAARMAFFHKHFLGVPRPEKSADDWKISPIFAPNFSGLAPALAWTAEMDPLRDEGEAYAAKLKAAGVEVEVIRAPGVPHTFSHLDEILDTGKMFNKKSIEALGKALGGVKRIGWKIVEDGPFVWSIDDERAIAV</sequence>
<dbReference type="GO" id="GO:0016787">
    <property type="term" value="F:hydrolase activity"/>
    <property type="evidence" value="ECO:0007669"/>
    <property type="project" value="UniProtKB-KW"/>
</dbReference>
<gene>
    <name evidence="3" type="ORF">BDDG_02666</name>
</gene>